<dbReference type="EMBL" id="JAPXFL010000010">
    <property type="protein sequence ID" value="KAK9500368.1"/>
    <property type="molecule type" value="Genomic_DNA"/>
</dbReference>
<keyword evidence="2" id="KW-1185">Reference proteome</keyword>
<protein>
    <submittedName>
        <fullName evidence="1">Uncharacterized protein</fullName>
    </submittedName>
</protein>
<sequence length="77" mass="8724">MVNPAVLKNACYALIPYQKTCGSPEIKKNLGDQPVRFVKREFCRSNNSPGCQIVVKDRAKIVVKEESRSCKEGRNWP</sequence>
<accession>A0AAW1CN79</accession>
<evidence type="ECO:0000313" key="1">
    <source>
        <dbReference type="EMBL" id="KAK9500368.1"/>
    </source>
</evidence>
<dbReference type="Proteomes" id="UP001461498">
    <property type="component" value="Unassembled WGS sequence"/>
</dbReference>
<organism evidence="1 2">
    <name type="scientific">Rhynocoris fuscipes</name>
    <dbReference type="NCBI Taxonomy" id="488301"/>
    <lineage>
        <taxon>Eukaryota</taxon>
        <taxon>Metazoa</taxon>
        <taxon>Ecdysozoa</taxon>
        <taxon>Arthropoda</taxon>
        <taxon>Hexapoda</taxon>
        <taxon>Insecta</taxon>
        <taxon>Pterygota</taxon>
        <taxon>Neoptera</taxon>
        <taxon>Paraneoptera</taxon>
        <taxon>Hemiptera</taxon>
        <taxon>Heteroptera</taxon>
        <taxon>Panheteroptera</taxon>
        <taxon>Cimicomorpha</taxon>
        <taxon>Reduviidae</taxon>
        <taxon>Harpactorinae</taxon>
        <taxon>Harpactorini</taxon>
        <taxon>Rhynocoris</taxon>
    </lineage>
</organism>
<reference evidence="1 2" key="1">
    <citation type="submission" date="2022-12" db="EMBL/GenBank/DDBJ databases">
        <title>Chromosome-level genome assembly of true bugs.</title>
        <authorList>
            <person name="Ma L."/>
            <person name="Li H."/>
        </authorList>
    </citation>
    <scope>NUCLEOTIDE SEQUENCE [LARGE SCALE GENOMIC DNA]</scope>
    <source>
        <strain evidence="1">Lab_2022b</strain>
    </source>
</reference>
<proteinExistence type="predicted"/>
<gene>
    <name evidence="1" type="ORF">O3M35_001647</name>
</gene>
<comment type="caution">
    <text evidence="1">The sequence shown here is derived from an EMBL/GenBank/DDBJ whole genome shotgun (WGS) entry which is preliminary data.</text>
</comment>
<dbReference type="AlphaFoldDB" id="A0AAW1CN79"/>
<name>A0AAW1CN79_9HEMI</name>
<evidence type="ECO:0000313" key="2">
    <source>
        <dbReference type="Proteomes" id="UP001461498"/>
    </source>
</evidence>